<evidence type="ECO:0000313" key="6">
    <source>
        <dbReference type="Proteomes" id="UP000198767"/>
    </source>
</evidence>
<protein>
    <submittedName>
        <fullName evidence="5">Transcriptional regulator, AsnC family</fullName>
    </submittedName>
</protein>
<feature type="domain" description="HTH asnC-type" evidence="4">
    <location>
        <begin position="1"/>
        <end position="62"/>
    </location>
</feature>
<organism evidence="5 6">
    <name type="scientific">Epibacterium ulvae</name>
    <dbReference type="NCBI Taxonomy" id="1156985"/>
    <lineage>
        <taxon>Bacteria</taxon>
        <taxon>Pseudomonadati</taxon>
        <taxon>Pseudomonadota</taxon>
        <taxon>Alphaproteobacteria</taxon>
        <taxon>Rhodobacterales</taxon>
        <taxon>Roseobacteraceae</taxon>
        <taxon>Epibacterium</taxon>
    </lineage>
</organism>
<dbReference type="InterPro" id="IPR019885">
    <property type="entry name" value="Tscrpt_reg_HTH_AsnC-type_CS"/>
</dbReference>
<dbReference type="STRING" id="1156985.SAMN04488118_10746"/>
<evidence type="ECO:0000313" key="5">
    <source>
        <dbReference type="EMBL" id="SCZ67404.1"/>
    </source>
</evidence>
<dbReference type="FunFam" id="1.10.10.10:FF:000186">
    <property type="entry name" value="AsnC family transcriptional regulator"/>
    <property type="match status" value="1"/>
</dbReference>
<dbReference type="InterPro" id="IPR019888">
    <property type="entry name" value="Tscrpt_reg_AsnC-like"/>
</dbReference>
<dbReference type="Gene3D" id="3.30.70.920">
    <property type="match status" value="1"/>
</dbReference>
<evidence type="ECO:0000256" key="2">
    <source>
        <dbReference type="ARBA" id="ARBA00023125"/>
    </source>
</evidence>
<dbReference type="PROSITE" id="PS00519">
    <property type="entry name" value="HTH_ASNC_1"/>
    <property type="match status" value="1"/>
</dbReference>
<dbReference type="PANTHER" id="PTHR30154">
    <property type="entry name" value="LEUCINE-RESPONSIVE REGULATORY PROTEIN"/>
    <property type="match status" value="1"/>
</dbReference>
<dbReference type="SMART" id="SM00344">
    <property type="entry name" value="HTH_ASNC"/>
    <property type="match status" value="1"/>
</dbReference>
<gene>
    <name evidence="5" type="ORF">SAMN04488118_10746</name>
</gene>
<accession>A0A1G5QZW3</accession>
<dbReference type="InterPro" id="IPR019887">
    <property type="entry name" value="Tscrpt_reg_AsnC/Lrp_C"/>
</dbReference>
<proteinExistence type="predicted"/>
<dbReference type="GO" id="GO:0043200">
    <property type="term" value="P:response to amino acid"/>
    <property type="evidence" value="ECO:0007669"/>
    <property type="project" value="TreeGrafter"/>
</dbReference>
<keyword evidence="1" id="KW-0805">Transcription regulation</keyword>
<dbReference type="GO" id="GO:0006355">
    <property type="term" value="P:regulation of DNA-templated transcription"/>
    <property type="evidence" value="ECO:0007669"/>
    <property type="project" value="UniProtKB-ARBA"/>
</dbReference>
<dbReference type="Proteomes" id="UP000198767">
    <property type="component" value="Unassembled WGS sequence"/>
</dbReference>
<name>A0A1G5QZW3_9RHOB</name>
<evidence type="ECO:0000256" key="1">
    <source>
        <dbReference type="ARBA" id="ARBA00023015"/>
    </source>
</evidence>
<dbReference type="CDD" id="cd00090">
    <property type="entry name" value="HTH_ARSR"/>
    <property type="match status" value="1"/>
</dbReference>
<dbReference type="GO" id="GO:0005829">
    <property type="term" value="C:cytosol"/>
    <property type="evidence" value="ECO:0007669"/>
    <property type="project" value="TreeGrafter"/>
</dbReference>
<dbReference type="PROSITE" id="PS50956">
    <property type="entry name" value="HTH_ASNC_2"/>
    <property type="match status" value="1"/>
</dbReference>
<dbReference type="SUPFAM" id="SSF46785">
    <property type="entry name" value="Winged helix' DNA-binding domain"/>
    <property type="match status" value="1"/>
</dbReference>
<evidence type="ECO:0000256" key="3">
    <source>
        <dbReference type="ARBA" id="ARBA00023163"/>
    </source>
</evidence>
<reference evidence="5 6" key="1">
    <citation type="submission" date="2016-10" db="EMBL/GenBank/DDBJ databases">
        <authorList>
            <person name="de Groot N.N."/>
        </authorList>
    </citation>
    <scope>NUCLEOTIDE SEQUENCE [LARGE SCALE GENOMIC DNA]</scope>
    <source>
        <strain evidence="5 6">U95</strain>
    </source>
</reference>
<dbReference type="Pfam" id="PF13412">
    <property type="entry name" value="HTH_24"/>
    <property type="match status" value="1"/>
</dbReference>
<dbReference type="PANTHER" id="PTHR30154:SF34">
    <property type="entry name" value="TRANSCRIPTIONAL REGULATOR AZLB"/>
    <property type="match status" value="1"/>
</dbReference>
<dbReference type="InterPro" id="IPR036388">
    <property type="entry name" value="WH-like_DNA-bd_sf"/>
</dbReference>
<dbReference type="OrthoDB" id="9803143at2"/>
<sequence length="154" mass="17111">MDKIDLKIIKLLQENGRLTNQDLAEAVNLSPSPCLRRTRALEASGVIKGYAAIVDEKAFGLPITVFVQIRLSEHTGPAVQAFEAKIRDIDRILDCYVVTGSDDYILRVLTRDLADYERFVRESLHCIPGIASIDTSFAYGTVKRSMMLPQPGLS</sequence>
<dbReference type="Pfam" id="PF01037">
    <property type="entry name" value="AsnC_trans_reg"/>
    <property type="match status" value="1"/>
</dbReference>
<dbReference type="InterPro" id="IPR011991">
    <property type="entry name" value="ArsR-like_HTH"/>
</dbReference>
<dbReference type="EMBL" id="FMWG01000007">
    <property type="protein sequence ID" value="SCZ67404.1"/>
    <property type="molecule type" value="Genomic_DNA"/>
</dbReference>
<keyword evidence="3" id="KW-0804">Transcription</keyword>
<dbReference type="InterPro" id="IPR036390">
    <property type="entry name" value="WH_DNA-bd_sf"/>
</dbReference>
<dbReference type="SUPFAM" id="SSF54909">
    <property type="entry name" value="Dimeric alpha+beta barrel"/>
    <property type="match status" value="1"/>
</dbReference>
<evidence type="ECO:0000259" key="4">
    <source>
        <dbReference type="PROSITE" id="PS50956"/>
    </source>
</evidence>
<dbReference type="PRINTS" id="PR00033">
    <property type="entry name" value="HTHASNC"/>
</dbReference>
<keyword evidence="2" id="KW-0238">DNA-binding</keyword>
<dbReference type="InterPro" id="IPR011008">
    <property type="entry name" value="Dimeric_a/b-barrel"/>
</dbReference>
<dbReference type="AlphaFoldDB" id="A0A1G5QZW3"/>
<keyword evidence="6" id="KW-1185">Reference proteome</keyword>
<dbReference type="InterPro" id="IPR000485">
    <property type="entry name" value="AsnC-type_HTH_dom"/>
</dbReference>
<dbReference type="GO" id="GO:0043565">
    <property type="term" value="F:sequence-specific DNA binding"/>
    <property type="evidence" value="ECO:0007669"/>
    <property type="project" value="InterPro"/>
</dbReference>
<dbReference type="Gene3D" id="1.10.10.10">
    <property type="entry name" value="Winged helix-like DNA-binding domain superfamily/Winged helix DNA-binding domain"/>
    <property type="match status" value="1"/>
</dbReference>
<dbReference type="RefSeq" id="WP_090219287.1">
    <property type="nucleotide sequence ID" value="NZ_CANLDO010000005.1"/>
</dbReference>